<protein>
    <submittedName>
        <fullName evidence="6">Regulatory protein</fullName>
    </submittedName>
</protein>
<dbReference type="GO" id="GO:0003700">
    <property type="term" value="F:DNA-binding transcription factor activity"/>
    <property type="evidence" value="ECO:0007669"/>
    <property type="project" value="TreeGrafter"/>
</dbReference>
<name>A4U8Q0_9BACT</name>
<dbReference type="InterPro" id="IPR050109">
    <property type="entry name" value="HTH-type_TetR-like_transc_reg"/>
</dbReference>
<dbReference type="SUPFAM" id="SSF46689">
    <property type="entry name" value="Homeodomain-like"/>
    <property type="match status" value="1"/>
</dbReference>
<evidence type="ECO:0000256" key="1">
    <source>
        <dbReference type="ARBA" id="ARBA00023015"/>
    </source>
</evidence>
<dbReference type="PANTHER" id="PTHR30055">
    <property type="entry name" value="HTH-TYPE TRANSCRIPTIONAL REGULATOR RUTR"/>
    <property type="match status" value="1"/>
</dbReference>
<evidence type="ECO:0000256" key="3">
    <source>
        <dbReference type="ARBA" id="ARBA00023163"/>
    </source>
</evidence>
<feature type="domain" description="HTH tetR-type" evidence="5">
    <location>
        <begin position="8"/>
        <end position="68"/>
    </location>
</feature>
<sequence length="195" mass="21401">MARPDLSAERSEQILDAFSRCVTRSGLDAASLEEVAGEAGVRRSIIRHYIGNRDDLVAAFLDRLEARLQLQNDEMRAWFIANPGVGSLPDYLFPEAPDDELPVLESVYSAARRNPAIAARLESWLQGFVDALGDVLRASFPDADPDDVTTVAHGLAAIYNDHQSMLTLRGPPRYRAMALAAAQRLIASLTTRARP</sequence>
<evidence type="ECO:0000313" key="6">
    <source>
        <dbReference type="EMBL" id="ABE03902.1"/>
    </source>
</evidence>
<reference evidence="6" key="1">
    <citation type="journal article" date="2007" name="Appl. Environ. Microbiol.">
        <title>Widespread occurrence and genomic context of unusually small polyketide synthase genes in microbial consortia associated with marine sponges.</title>
        <authorList>
            <person name="Fieseler L."/>
            <person name="Hentschel U."/>
            <person name="Grozdanov L."/>
            <person name="Schirmer A."/>
            <person name="Wen G."/>
            <person name="Platzer M."/>
            <person name="Hrvatin S."/>
            <person name="Butzke D."/>
            <person name="Zimmermann K."/>
            <person name="Piel J."/>
        </authorList>
    </citation>
    <scope>NUCLEOTIDE SEQUENCE</scope>
</reference>
<dbReference type="AlphaFoldDB" id="A4U8Q0"/>
<feature type="DNA-binding region" description="H-T-H motif" evidence="4">
    <location>
        <begin position="31"/>
        <end position="50"/>
    </location>
</feature>
<dbReference type="EMBL" id="DQ438987">
    <property type="protein sequence ID" value="ABE03902.1"/>
    <property type="molecule type" value="Genomic_DNA"/>
</dbReference>
<evidence type="ECO:0000259" key="5">
    <source>
        <dbReference type="PROSITE" id="PS50977"/>
    </source>
</evidence>
<dbReference type="GO" id="GO:0000976">
    <property type="term" value="F:transcription cis-regulatory region binding"/>
    <property type="evidence" value="ECO:0007669"/>
    <property type="project" value="TreeGrafter"/>
</dbReference>
<dbReference type="InterPro" id="IPR009057">
    <property type="entry name" value="Homeodomain-like_sf"/>
</dbReference>
<dbReference type="InterPro" id="IPR001647">
    <property type="entry name" value="HTH_TetR"/>
</dbReference>
<keyword evidence="3" id="KW-0804">Transcription</keyword>
<evidence type="ECO:0000256" key="4">
    <source>
        <dbReference type="PROSITE-ProRule" id="PRU00335"/>
    </source>
</evidence>
<accession>A4U8Q0</accession>
<evidence type="ECO:0000256" key="2">
    <source>
        <dbReference type="ARBA" id="ARBA00023125"/>
    </source>
</evidence>
<proteinExistence type="predicted"/>
<keyword evidence="2 4" id="KW-0238">DNA-binding</keyword>
<organism evidence="6">
    <name type="scientific">Aplysina aerophoba bacterial symbiont clone pAPKS18</name>
    <dbReference type="NCBI Taxonomy" id="377637"/>
    <lineage>
        <taxon>Bacteria</taxon>
        <taxon>environmental samples</taxon>
    </lineage>
</organism>
<dbReference type="PROSITE" id="PS50977">
    <property type="entry name" value="HTH_TETR_2"/>
    <property type="match status" value="1"/>
</dbReference>
<dbReference type="Gene3D" id="1.10.357.10">
    <property type="entry name" value="Tetracycline Repressor, domain 2"/>
    <property type="match status" value="1"/>
</dbReference>
<keyword evidence="1" id="KW-0805">Transcription regulation</keyword>
<dbReference type="PANTHER" id="PTHR30055:SF234">
    <property type="entry name" value="HTH-TYPE TRANSCRIPTIONAL REGULATOR BETI"/>
    <property type="match status" value="1"/>
</dbReference>